<gene>
    <name evidence="4" type="ORF">HDE68_000124</name>
</gene>
<proteinExistence type="predicted"/>
<accession>A0A7W9DXJ5</accession>
<dbReference type="NCBIfam" id="NF045579">
    <property type="entry name" value="rhamnoside_JR"/>
    <property type="match status" value="1"/>
</dbReference>
<dbReference type="PANTHER" id="PTHR43817">
    <property type="entry name" value="GLYCOSYL HYDROLASE"/>
    <property type="match status" value="1"/>
</dbReference>
<keyword evidence="2" id="KW-0378">Hydrolase</keyword>
<dbReference type="EMBL" id="JACHCE010000001">
    <property type="protein sequence ID" value="MBB5634239.1"/>
    <property type="molecule type" value="Genomic_DNA"/>
</dbReference>
<dbReference type="Pfam" id="PF17132">
    <property type="entry name" value="Glyco_hydro_106"/>
    <property type="match status" value="1"/>
</dbReference>
<dbReference type="CDD" id="cd03143">
    <property type="entry name" value="A4_beta-galactosidase_middle_domain"/>
    <property type="match status" value="1"/>
</dbReference>
<protein>
    <recommendedName>
        <fullName evidence="3">Beta-mannosidase-like galactose-binding domain-containing protein</fullName>
    </recommendedName>
</protein>
<reference evidence="4 5" key="1">
    <citation type="submission" date="2020-08" db="EMBL/GenBank/DDBJ databases">
        <title>Genomic Encyclopedia of Type Strains, Phase IV (KMG-V): Genome sequencing to study the core and pangenomes of soil and plant-associated prokaryotes.</title>
        <authorList>
            <person name="Whitman W."/>
        </authorList>
    </citation>
    <scope>NUCLEOTIDE SEQUENCE [LARGE SCALE GENOMIC DNA]</scope>
    <source>
        <strain evidence="4 5">S3M1</strain>
    </source>
</reference>
<dbReference type="Pfam" id="PF22666">
    <property type="entry name" value="Glyco_hydro_2_N2"/>
    <property type="match status" value="1"/>
</dbReference>
<keyword evidence="1" id="KW-0732">Signal</keyword>
<sequence>MLFILFSALNIKAQSKTYTHPMAALETGFYTVPDSIKTSVYWYWVSGNISSGGVIKDLEAMKKVGINRAFIANVTWGEKNAGKIKLFTEEWWNIMHTALKTATRLGIEIGIFNCPGWSQSGGPWVKPEQSMRYLTSSELVVKGPILIHKKLELPDPVFQDVKVIAYPAPKDYGTDISGLEPRISSFPLLKNLSYLTDGKEETILNFPPSKPLIIDFTTEKPYTVRSLIIHTAPVPMRLEGDIQVKTGNVYQTIKHFMIDRTNPNIKNGFISYGPAVISIPAITSKEFRLVFTGFSANSGIAELKFSAVPLVENYLEKTLAKMWPDGFVYWTAYQWKPQPVITDQAYLIHPDQVLDISRYMSADGTLNWQVPSGTWIIERSGMTPTLVRNVHAAPEGTGLETDKMSKAHITAHFDSFLGEIIRRIPAQDRKTWKVVVGDSYETGSQNWSDQFIEKFKLTYGYDPTPYIPVLQGKVVGSADQSDRFLWDVRRFIADRLADEYIGGLKEVSHQHGLTTWLENYGHYGFPGEFLQYGGQSDEVSGEFWNEGDKGMIENRAAASAAHIYGKTKVSAESFTTTANYFMNYPATLKQRLDRAFAQGINNTLLHVYIQQPDQDKMPGMNAYFGTEFNRNNTWFYEMDDFLKYIKRSNLLLQQGKYVADIAYFIGEDAPKMTGIQEPALPNGYSFDYINGEVIKTRLAVKNGNLVLPDGMKYRILVLPKLETMRPELLKKIKELVRQGAIVLGPRPSRSPGLQNYGQADLEIRQLTAELWGNINASTIKVNHYGKGMVIDGMNLEDALKLADAIPDFKTDAADSILFTHRALKDGSIYFISNQENKTIQLKPEFRIAGKIPELWDATTGYIRDLPEYTQKTKTTAVPLQLAPYQSVFVIFRKQSGKPGNKSLNYPELVSHIAITGPWLVNFDAKMHGPAKPVIFKELEDWTQNEEDSIKYYSGTAYYHHSFKLSKVKNGQRVLLDLGNVTAPAKVKVNGIAVGGVWTAPYKIDITRALKPGKNDLEIKVVNNWINRLIGDHKLPENERITWTYYDWYDTNVKLQSSGLKGPVRLEILK</sequence>
<evidence type="ECO:0000313" key="5">
    <source>
        <dbReference type="Proteomes" id="UP000537204"/>
    </source>
</evidence>
<dbReference type="Proteomes" id="UP000537204">
    <property type="component" value="Unassembled WGS sequence"/>
</dbReference>
<dbReference type="InterPro" id="IPR054593">
    <property type="entry name" value="Beta-mannosidase-like_N2"/>
</dbReference>
<dbReference type="Gene3D" id="2.60.120.260">
    <property type="entry name" value="Galactose-binding domain-like"/>
    <property type="match status" value="1"/>
</dbReference>
<evidence type="ECO:0000256" key="1">
    <source>
        <dbReference type="ARBA" id="ARBA00022729"/>
    </source>
</evidence>
<name>A0A7W9DXJ5_9SPHI</name>
<evidence type="ECO:0000256" key="2">
    <source>
        <dbReference type="ARBA" id="ARBA00022801"/>
    </source>
</evidence>
<comment type="caution">
    <text evidence="4">The sequence shown here is derived from an EMBL/GenBank/DDBJ whole genome shotgun (WGS) entry which is preliminary data.</text>
</comment>
<organism evidence="4 5">
    <name type="scientific">Pedobacter cryoconitis</name>
    <dbReference type="NCBI Taxonomy" id="188932"/>
    <lineage>
        <taxon>Bacteria</taxon>
        <taxon>Pseudomonadati</taxon>
        <taxon>Bacteroidota</taxon>
        <taxon>Sphingobacteriia</taxon>
        <taxon>Sphingobacteriales</taxon>
        <taxon>Sphingobacteriaceae</taxon>
        <taxon>Pedobacter</taxon>
    </lineage>
</organism>
<dbReference type="GO" id="GO:0004553">
    <property type="term" value="F:hydrolase activity, hydrolyzing O-glycosyl compounds"/>
    <property type="evidence" value="ECO:0007669"/>
    <property type="project" value="UniProtKB-ARBA"/>
</dbReference>
<feature type="domain" description="Beta-mannosidase-like galactose-binding" evidence="3">
    <location>
        <begin position="943"/>
        <end position="1026"/>
    </location>
</feature>
<dbReference type="PANTHER" id="PTHR43817:SF1">
    <property type="entry name" value="HYDROLASE, FAMILY 43, PUTATIVE (AFU_ORTHOLOGUE AFUA_3G01660)-RELATED"/>
    <property type="match status" value="1"/>
</dbReference>
<dbReference type="SUPFAM" id="SSF49785">
    <property type="entry name" value="Galactose-binding domain-like"/>
    <property type="match status" value="1"/>
</dbReference>
<dbReference type="AlphaFoldDB" id="A0A7W9DXJ5"/>
<evidence type="ECO:0000259" key="3">
    <source>
        <dbReference type="Pfam" id="PF22666"/>
    </source>
</evidence>
<dbReference type="InterPro" id="IPR008979">
    <property type="entry name" value="Galactose-bd-like_sf"/>
</dbReference>
<dbReference type="RefSeq" id="WP_221300638.1">
    <property type="nucleotide sequence ID" value="NZ_JACHCE010000001.1"/>
</dbReference>
<evidence type="ECO:0000313" key="4">
    <source>
        <dbReference type="EMBL" id="MBB5634239.1"/>
    </source>
</evidence>